<reference evidence="4" key="1">
    <citation type="submission" date="2017-06" db="EMBL/GenBank/DDBJ databases">
        <title>Complete Genome Sequence of Mycobacterium shigaense.</title>
        <authorList>
            <person name="Fukano H."/>
            <person name="Yoshida M."/>
            <person name="Kazumi Y."/>
            <person name="Ogura Y."/>
            <person name="Mitarai S."/>
            <person name="Hayashi T."/>
            <person name="Hoshino Y."/>
        </authorList>
    </citation>
    <scope>NUCLEOTIDE SEQUENCE [LARGE SCALE GENOMIC DNA]</scope>
    <source>
        <strain evidence="4">UN-152</strain>
    </source>
</reference>
<sequence>MGHNPTIVTTTKGGAPVFKKALAVLAVAGAGFVARRYLALRDAIGEIDPALRSPLLLLTGPMTTPRMRLSRPLARIKASAGDGVALTSRQAGDVCPVTVLVATPTRPGPRNRPALLWIHGGGMILGSPQLEAGGYGPLADELDVVVVSPDYRLAPEHPFPAALDDCMTALHWMRDHAEELGLDPDRIAVIGSSAGGGLSAAVAQRAHDEGIALRAQILCYPMLDDRTALRDNHCGRGRFMWTAQSNRFGWTAYLGRPPRLSDAPEYAAPARRTDLSGLAPAWIGVGTLDLFYDESVAYAEALRASGVPCELLVVPGMYHGADIMAPKAPAMTDFRRKSVDYLRGRL</sequence>
<evidence type="ECO:0000313" key="4">
    <source>
        <dbReference type="Proteomes" id="UP000217736"/>
    </source>
</evidence>
<dbReference type="InterPro" id="IPR029058">
    <property type="entry name" value="AB_hydrolase_fold"/>
</dbReference>
<keyword evidence="1" id="KW-0378">Hydrolase</keyword>
<protein>
    <submittedName>
        <fullName evidence="3">Arylesterase</fullName>
    </submittedName>
</protein>
<keyword evidence="4" id="KW-1185">Reference proteome</keyword>
<dbReference type="Gene3D" id="3.40.50.1820">
    <property type="entry name" value="alpha/beta hydrolase"/>
    <property type="match status" value="1"/>
</dbReference>
<dbReference type="KEGG" id="mshg:MSG_00161"/>
<dbReference type="Proteomes" id="UP000217736">
    <property type="component" value="Chromosome"/>
</dbReference>
<evidence type="ECO:0000313" key="3">
    <source>
        <dbReference type="EMBL" id="BAX90327.1"/>
    </source>
</evidence>
<dbReference type="InterPro" id="IPR013094">
    <property type="entry name" value="AB_hydrolase_3"/>
</dbReference>
<dbReference type="Pfam" id="PF07859">
    <property type="entry name" value="Abhydrolase_3"/>
    <property type="match status" value="1"/>
</dbReference>
<dbReference type="GO" id="GO:0016787">
    <property type="term" value="F:hydrolase activity"/>
    <property type="evidence" value="ECO:0007669"/>
    <property type="project" value="UniProtKB-KW"/>
</dbReference>
<proteinExistence type="predicted"/>
<dbReference type="InterPro" id="IPR050300">
    <property type="entry name" value="GDXG_lipolytic_enzyme"/>
</dbReference>
<name>A0A1Z4EBJ5_9MYCO</name>
<feature type="domain" description="Alpha/beta hydrolase fold-3" evidence="2">
    <location>
        <begin position="115"/>
        <end position="320"/>
    </location>
</feature>
<dbReference type="OrthoDB" id="3181909at2"/>
<dbReference type="EMBL" id="AP018164">
    <property type="protein sequence ID" value="BAX90327.1"/>
    <property type="molecule type" value="Genomic_DNA"/>
</dbReference>
<gene>
    <name evidence="3" type="ORF">MSG_00161</name>
</gene>
<dbReference type="SUPFAM" id="SSF53474">
    <property type="entry name" value="alpha/beta-Hydrolases"/>
    <property type="match status" value="1"/>
</dbReference>
<evidence type="ECO:0000256" key="1">
    <source>
        <dbReference type="ARBA" id="ARBA00022801"/>
    </source>
</evidence>
<accession>A0A1Z4EBJ5</accession>
<organism evidence="3 4">
    <name type="scientific">Mycobacterium shigaense</name>
    <dbReference type="NCBI Taxonomy" id="722731"/>
    <lineage>
        <taxon>Bacteria</taxon>
        <taxon>Bacillati</taxon>
        <taxon>Actinomycetota</taxon>
        <taxon>Actinomycetes</taxon>
        <taxon>Mycobacteriales</taxon>
        <taxon>Mycobacteriaceae</taxon>
        <taxon>Mycobacterium</taxon>
        <taxon>Mycobacterium simiae complex</taxon>
    </lineage>
</organism>
<evidence type="ECO:0000259" key="2">
    <source>
        <dbReference type="Pfam" id="PF07859"/>
    </source>
</evidence>
<dbReference type="PANTHER" id="PTHR48081">
    <property type="entry name" value="AB HYDROLASE SUPERFAMILY PROTEIN C4A8.06C"/>
    <property type="match status" value="1"/>
</dbReference>
<dbReference type="PANTHER" id="PTHR48081:SF8">
    <property type="entry name" value="ALPHA_BETA HYDROLASE FOLD-3 DOMAIN-CONTAINING PROTEIN-RELATED"/>
    <property type="match status" value="1"/>
</dbReference>
<dbReference type="AlphaFoldDB" id="A0A1Z4EBJ5"/>